<feature type="chain" id="PRO_5018199840" evidence="1">
    <location>
        <begin position="20"/>
        <end position="178"/>
    </location>
</feature>
<dbReference type="GO" id="GO:0009289">
    <property type="term" value="C:pilus"/>
    <property type="evidence" value="ECO:0007669"/>
    <property type="project" value="InterPro"/>
</dbReference>
<comment type="caution">
    <text evidence="3">The sequence shown here is derived from an EMBL/GenBank/DDBJ whole genome shotgun (WGS) entry which is preliminary data.</text>
</comment>
<gene>
    <name evidence="3" type="ORF">ALQ07_00091</name>
</gene>
<keyword evidence="1" id="KW-0732">Signal</keyword>
<evidence type="ECO:0000256" key="1">
    <source>
        <dbReference type="SAM" id="SignalP"/>
    </source>
</evidence>
<dbReference type="AlphaFoldDB" id="A0A3M4KDV7"/>
<proteinExistence type="predicted"/>
<organism evidence="3 4">
    <name type="scientific">Pseudomonas syringae pv. actinidiae</name>
    <dbReference type="NCBI Taxonomy" id="103796"/>
    <lineage>
        <taxon>Bacteria</taxon>
        <taxon>Pseudomonadati</taxon>
        <taxon>Pseudomonadota</taxon>
        <taxon>Gammaproteobacteria</taxon>
        <taxon>Pseudomonadales</taxon>
        <taxon>Pseudomonadaceae</taxon>
        <taxon>Pseudomonas</taxon>
        <taxon>Pseudomonas syringae</taxon>
    </lineage>
</organism>
<dbReference type="Gene3D" id="2.60.40.1090">
    <property type="entry name" value="Fimbrial-type adhesion domain"/>
    <property type="match status" value="1"/>
</dbReference>
<dbReference type="EMBL" id="RBRB01000329">
    <property type="protein sequence ID" value="RMQ27470.1"/>
    <property type="molecule type" value="Genomic_DNA"/>
</dbReference>
<dbReference type="RefSeq" id="WP_017699881.1">
    <property type="nucleotide sequence ID" value="NZ_RBRB01000329.1"/>
</dbReference>
<name>A0A3M4KDV7_PSESF</name>
<dbReference type="PANTHER" id="PTHR33420">
    <property type="entry name" value="FIMBRIAL SUBUNIT ELFA-RELATED"/>
    <property type="match status" value="1"/>
</dbReference>
<dbReference type="PANTHER" id="PTHR33420:SF10">
    <property type="entry name" value="FIMBRIAE MAJOR SUBUNIT"/>
    <property type="match status" value="1"/>
</dbReference>
<dbReference type="Pfam" id="PF00419">
    <property type="entry name" value="Fimbrial"/>
    <property type="match status" value="1"/>
</dbReference>
<accession>A0A3M4KDV7</accession>
<feature type="domain" description="Fimbrial-type adhesion" evidence="2">
    <location>
        <begin position="25"/>
        <end position="177"/>
    </location>
</feature>
<evidence type="ECO:0000313" key="4">
    <source>
        <dbReference type="Proteomes" id="UP000273140"/>
    </source>
</evidence>
<reference evidence="3 4" key="1">
    <citation type="submission" date="2018-08" db="EMBL/GenBank/DDBJ databases">
        <title>Recombination of ecologically and evolutionarily significant loci maintains genetic cohesion in the Pseudomonas syringae species complex.</title>
        <authorList>
            <person name="Dillon M."/>
            <person name="Thakur S."/>
            <person name="Almeida R.N.D."/>
            <person name="Weir B.S."/>
            <person name="Guttman D.S."/>
        </authorList>
    </citation>
    <scope>NUCLEOTIDE SEQUENCE [LARGE SCALE GENOMIC DNA]</scope>
    <source>
        <strain evidence="3 4">ICMP 19074</strain>
    </source>
</reference>
<sequence length="178" mass="17955">MKRTALLLAISALPGLSFAAGSNTISFKGQVSSQTCKVSVNGDQANPLILLPTVSTSALNAANSTAGETAFTIALKDCTAPTTAAQNVNVVFASTNVSTSDNLLNTSGTAKNVALQLLKDPGGSAIPLSNGTATVPGLVLALNQTEASHDYAVRYISEAGAATTGSVGAQVQYSFSYL</sequence>
<dbReference type="InterPro" id="IPR036937">
    <property type="entry name" value="Adhesion_dom_fimbrial_sf"/>
</dbReference>
<evidence type="ECO:0000313" key="3">
    <source>
        <dbReference type="EMBL" id="RMQ27470.1"/>
    </source>
</evidence>
<dbReference type="Proteomes" id="UP000273140">
    <property type="component" value="Unassembled WGS sequence"/>
</dbReference>
<dbReference type="InterPro" id="IPR050263">
    <property type="entry name" value="Bact_Fimbrial_Adh_Pro"/>
</dbReference>
<protein>
    <submittedName>
        <fullName evidence="3">Fimbrial protein</fullName>
    </submittedName>
</protein>
<dbReference type="InterPro" id="IPR008966">
    <property type="entry name" value="Adhesion_dom_sf"/>
</dbReference>
<dbReference type="InterPro" id="IPR000259">
    <property type="entry name" value="Adhesion_dom_fimbrial"/>
</dbReference>
<feature type="signal peptide" evidence="1">
    <location>
        <begin position="1"/>
        <end position="19"/>
    </location>
</feature>
<dbReference type="SUPFAM" id="SSF49401">
    <property type="entry name" value="Bacterial adhesins"/>
    <property type="match status" value="1"/>
</dbReference>
<evidence type="ECO:0000259" key="2">
    <source>
        <dbReference type="Pfam" id="PF00419"/>
    </source>
</evidence>
<dbReference type="GO" id="GO:0043709">
    <property type="term" value="P:cell adhesion involved in single-species biofilm formation"/>
    <property type="evidence" value="ECO:0007669"/>
    <property type="project" value="TreeGrafter"/>
</dbReference>